<dbReference type="EMBL" id="JAADJZ010000016">
    <property type="protein sequence ID" value="KAF2869243.1"/>
    <property type="molecule type" value="Genomic_DNA"/>
</dbReference>
<feature type="region of interest" description="Disordered" evidence="1">
    <location>
        <begin position="467"/>
        <end position="486"/>
    </location>
</feature>
<accession>A0A7C8M906</accession>
<sequence length="713" mass="82230">MRRRSPVESSSDESSSDESDYTGSDADDGVDSDTDLTDVDAFADKNDEDEAWLSPNEDHPPEHYLQQLKTFDEREYTKEDYKDSSTRLLDRMEDQWNQCWTYLKQDHYRAYATVSVATLHTFFDWVLSQRRGKGGRKRRGTKLASSLGTYWKVFRLVYERATGVKLDGRMNRSMHKVLRKLAKKHGLKKHGRDKACMYIEDQALVLQTNLETTEKRYPHGRYRIQAQLYLQLGGFTANRPQALLGLCYRHIQVTLLWDPEGGPHRVLLEFTFEFTKEFLGIKDLNTFPLPEIMYDETLIFSPHVFLLGVLFCDQAFAAYNLTSPEELSRLGIPPHRNELPLRLNPKLDNVPLFRKAVRTPDGWAISPIEPLPYSTLLPWIRALGQITGFAQVTRPYSLRYAGGKAFNENGNVSEAMQNLMMGHASIATFLKHYLSRRITVDTQAVVRGIQPQTALMRAACTMSRSIDRRRPRRLTPEQSTSVNDDPTVRSLLDRREHLKRTLKNATKYPKYNKLNYQINQERQRQRHDLLRVVKERWEYEQPVRDVEQQLAGIETKDDLEQVDGVLLLAQKELVDAILAPPGLSLEEEIRRRNKAIHAVTHYCGIEEGGVYPSQLKQPSGRTTLPGKSKDASQPDINKEALEAAKVLVYKEIRPRVCFVCVGNENLPIERRTYSFHTSGDLSKHFKRRHLANVRGEESLRCNLCRVDLDNKMH</sequence>
<feature type="region of interest" description="Disordered" evidence="1">
    <location>
        <begin position="1"/>
        <end position="62"/>
    </location>
</feature>
<evidence type="ECO:0000313" key="2">
    <source>
        <dbReference type="EMBL" id="KAF2869243.1"/>
    </source>
</evidence>
<dbReference type="OrthoDB" id="4485682at2759"/>
<dbReference type="AlphaFoldDB" id="A0A7C8M906"/>
<protein>
    <submittedName>
        <fullName evidence="2">C2H2 finger domain protein</fullName>
    </submittedName>
</protein>
<dbReference type="PANTHER" id="PTHR37535:SF2">
    <property type="entry name" value="FINGER DOMAIN PROTEIN, PUTATIVE (AFU_ORTHOLOGUE AFUA_6G09300)-RELATED"/>
    <property type="match status" value="1"/>
</dbReference>
<feature type="compositionally biased region" description="Acidic residues" evidence="1">
    <location>
        <begin position="10"/>
        <end position="38"/>
    </location>
</feature>
<feature type="region of interest" description="Disordered" evidence="1">
    <location>
        <begin position="613"/>
        <end position="634"/>
    </location>
</feature>
<keyword evidence="3" id="KW-1185">Reference proteome</keyword>
<organism evidence="2 3">
    <name type="scientific">Massariosphaeria phaeospora</name>
    <dbReference type="NCBI Taxonomy" id="100035"/>
    <lineage>
        <taxon>Eukaryota</taxon>
        <taxon>Fungi</taxon>
        <taxon>Dikarya</taxon>
        <taxon>Ascomycota</taxon>
        <taxon>Pezizomycotina</taxon>
        <taxon>Dothideomycetes</taxon>
        <taxon>Pleosporomycetidae</taxon>
        <taxon>Pleosporales</taxon>
        <taxon>Pleosporales incertae sedis</taxon>
        <taxon>Massariosphaeria</taxon>
    </lineage>
</organism>
<evidence type="ECO:0000313" key="3">
    <source>
        <dbReference type="Proteomes" id="UP000481861"/>
    </source>
</evidence>
<name>A0A7C8M906_9PLEO</name>
<reference evidence="2 3" key="1">
    <citation type="submission" date="2020-01" db="EMBL/GenBank/DDBJ databases">
        <authorList>
            <consortium name="DOE Joint Genome Institute"/>
            <person name="Haridas S."/>
            <person name="Albert R."/>
            <person name="Binder M."/>
            <person name="Bloem J."/>
            <person name="Labutti K."/>
            <person name="Salamov A."/>
            <person name="Andreopoulos B."/>
            <person name="Baker S.E."/>
            <person name="Barry K."/>
            <person name="Bills G."/>
            <person name="Bluhm B.H."/>
            <person name="Cannon C."/>
            <person name="Castanera R."/>
            <person name="Culley D.E."/>
            <person name="Daum C."/>
            <person name="Ezra D."/>
            <person name="Gonzalez J.B."/>
            <person name="Henrissat B."/>
            <person name="Kuo A."/>
            <person name="Liang C."/>
            <person name="Lipzen A."/>
            <person name="Lutzoni F."/>
            <person name="Magnuson J."/>
            <person name="Mondo S."/>
            <person name="Nolan M."/>
            <person name="Ohm R."/>
            <person name="Pangilinan J."/>
            <person name="Park H.-J.H."/>
            <person name="Ramirez L."/>
            <person name="Alfaro M."/>
            <person name="Sun H."/>
            <person name="Tritt A."/>
            <person name="Yoshinaga Y."/>
            <person name="Zwiers L.-H.L."/>
            <person name="Turgeon B.G."/>
            <person name="Goodwin S.B."/>
            <person name="Spatafora J.W."/>
            <person name="Crous P.W."/>
            <person name="Grigoriev I.V."/>
        </authorList>
    </citation>
    <scope>NUCLEOTIDE SEQUENCE [LARGE SCALE GENOMIC DNA]</scope>
    <source>
        <strain evidence="2 3">CBS 611.86</strain>
    </source>
</reference>
<dbReference type="Proteomes" id="UP000481861">
    <property type="component" value="Unassembled WGS sequence"/>
</dbReference>
<dbReference type="PANTHER" id="PTHR37535">
    <property type="entry name" value="FLUG DOMAIN PROTEIN"/>
    <property type="match status" value="1"/>
</dbReference>
<dbReference type="Pfam" id="PF11917">
    <property type="entry name" value="DUF3435"/>
    <property type="match status" value="1"/>
</dbReference>
<dbReference type="InterPro" id="IPR021842">
    <property type="entry name" value="DUF3435"/>
</dbReference>
<comment type="caution">
    <text evidence="2">The sequence shown here is derived from an EMBL/GenBank/DDBJ whole genome shotgun (WGS) entry which is preliminary data.</text>
</comment>
<proteinExistence type="predicted"/>
<evidence type="ECO:0000256" key="1">
    <source>
        <dbReference type="SAM" id="MobiDB-lite"/>
    </source>
</evidence>
<gene>
    <name evidence="2" type="ORF">BDV95DRAFT_629860</name>
</gene>